<proteinExistence type="predicted"/>
<dbReference type="EMBL" id="MTYJ01000267">
    <property type="protein sequence ID" value="OWA52415.1"/>
    <property type="molecule type" value="Genomic_DNA"/>
</dbReference>
<keyword evidence="1" id="KW-1133">Transmembrane helix</keyword>
<comment type="caution">
    <text evidence="2">The sequence shown here is derived from an EMBL/GenBank/DDBJ whole genome shotgun (WGS) entry which is preliminary data.</text>
</comment>
<evidence type="ECO:0008006" key="4">
    <source>
        <dbReference type="Google" id="ProtNLM"/>
    </source>
</evidence>
<evidence type="ECO:0000313" key="2">
    <source>
        <dbReference type="EMBL" id="OWA52415.1"/>
    </source>
</evidence>
<keyword evidence="3" id="KW-1185">Reference proteome</keyword>
<keyword evidence="1" id="KW-0812">Transmembrane</keyword>
<gene>
    <name evidence="2" type="ORF">BV898_16872</name>
</gene>
<feature type="transmembrane region" description="Helical" evidence="1">
    <location>
        <begin position="56"/>
        <end position="80"/>
    </location>
</feature>
<feature type="transmembrane region" description="Helical" evidence="1">
    <location>
        <begin position="28"/>
        <end position="49"/>
    </location>
</feature>
<reference evidence="3" key="1">
    <citation type="submission" date="2017-01" db="EMBL/GenBank/DDBJ databases">
        <title>Comparative genomics of anhydrobiosis in the tardigrade Hypsibius dujardini.</title>
        <authorList>
            <person name="Yoshida Y."/>
            <person name="Koutsovoulos G."/>
            <person name="Laetsch D."/>
            <person name="Stevens L."/>
            <person name="Kumar S."/>
            <person name="Horikawa D."/>
            <person name="Ishino K."/>
            <person name="Komine S."/>
            <person name="Tomita M."/>
            <person name="Blaxter M."/>
            <person name="Arakawa K."/>
        </authorList>
    </citation>
    <scope>NUCLEOTIDE SEQUENCE [LARGE SCALE GENOMIC DNA]</scope>
    <source>
        <strain evidence="3">Z151</strain>
    </source>
</reference>
<keyword evidence="1" id="KW-0472">Membrane</keyword>
<feature type="transmembrane region" description="Helical" evidence="1">
    <location>
        <begin position="136"/>
        <end position="157"/>
    </location>
</feature>
<dbReference type="PANTHER" id="PTHR23320">
    <property type="entry name" value="MEMBRANE-SPANNING 4-DOMAINS SUBFAMILY A MS4A -RELATED"/>
    <property type="match status" value="1"/>
</dbReference>
<dbReference type="PANTHER" id="PTHR23320:SF130">
    <property type="entry name" value="TRANSMEMBRANE PROTEIN 212"/>
    <property type="match status" value="1"/>
</dbReference>
<dbReference type="InterPro" id="IPR030417">
    <property type="entry name" value="MS4A"/>
</dbReference>
<feature type="transmembrane region" description="Helical" evidence="1">
    <location>
        <begin position="92"/>
        <end position="115"/>
    </location>
</feature>
<organism evidence="2 3">
    <name type="scientific">Hypsibius exemplaris</name>
    <name type="common">Freshwater tardigrade</name>
    <dbReference type="NCBI Taxonomy" id="2072580"/>
    <lineage>
        <taxon>Eukaryota</taxon>
        <taxon>Metazoa</taxon>
        <taxon>Ecdysozoa</taxon>
        <taxon>Tardigrada</taxon>
        <taxon>Eutardigrada</taxon>
        <taxon>Parachela</taxon>
        <taxon>Hypsibioidea</taxon>
        <taxon>Hypsibiidae</taxon>
        <taxon>Hypsibius</taxon>
    </lineage>
</organism>
<name>A0A9X6RLW8_HYPEX</name>
<accession>A0A9X6RLW8</accession>
<protein>
    <recommendedName>
        <fullName evidence="4">MARVEL domain-containing protein</fullName>
    </recommendedName>
</protein>
<dbReference type="AlphaFoldDB" id="A0A9X6RLW8"/>
<sequence>MLQLPNDKPYTFAITESVVPLRHRRGSFGLAIIQVVFGAIILIVELVALGQLYVTITGLIGIGMSIFFIITGCVGITAALPALTFSKWKPRVLAHMIMAIISIIFCLAMVALTLARSIKPPGRGPWGPGPPSAGRMIAAFILYPLEFIFFTITAAFACSNTCGENSVNSTTYLVCQNPATVTNGITVSNGTTVTNGTGVNGPTFQPAGAPMMYLAPIVQPQDRVVFQPLPTAWPPVSTGNS</sequence>
<evidence type="ECO:0000256" key="1">
    <source>
        <dbReference type="SAM" id="Phobius"/>
    </source>
</evidence>
<evidence type="ECO:0000313" key="3">
    <source>
        <dbReference type="Proteomes" id="UP000192578"/>
    </source>
</evidence>
<dbReference type="Proteomes" id="UP000192578">
    <property type="component" value="Unassembled WGS sequence"/>
</dbReference>